<dbReference type="EMBL" id="JAFKMR010000017">
    <property type="protein sequence ID" value="MBN8744379.1"/>
    <property type="molecule type" value="Genomic_DNA"/>
</dbReference>
<evidence type="ECO:0000256" key="2">
    <source>
        <dbReference type="ARBA" id="ARBA00022679"/>
    </source>
</evidence>
<dbReference type="CDD" id="cd03801">
    <property type="entry name" value="GT4_PimA-like"/>
    <property type="match status" value="1"/>
</dbReference>
<evidence type="ECO:0000313" key="5">
    <source>
        <dbReference type="Proteomes" id="UP000664800"/>
    </source>
</evidence>
<organism evidence="4 5">
    <name type="scientific">Thiomonas arsenitoxydans (strain DSM 22701 / CIP 110005 / 3As)</name>
    <dbReference type="NCBI Taxonomy" id="426114"/>
    <lineage>
        <taxon>Bacteria</taxon>
        <taxon>Pseudomonadati</taxon>
        <taxon>Pseudomonadota</taxon>
        <taxon>Betaproteobacteria</taxon>
        <taxon>Burkholderiales</taxon>
        <taxon>Thiomonas</taxon>
    </lineage>
</organism>
<dbReference type="InterPro" id="IPR028098">
    <property type="entry name" value="Glyco_trans_4-like_N"/>
</dbReference>
<reference evidence="4" key="1">
    <citation type="submission" date="2021-02" db="EMBL/GenBank/DDBJ databases">
        <title>Thiocyanate and organic carbon inputs drive convergent selection for specific autotrophic Afipia and Thiobacillus strains within complex microbiomes.</title>
        <authorList>
            <person name="Huddy R.J."/>
            <person name="Sachdeva R."/>
            <person name="Kadzinga F."/>
            <person name="Kantor R.S."/>
            <person name="Harrison S.T.L."/>
            <person name="Banfield J.F."/>
        </authorList>
    </citation>
    <scope>NUCLEOTIDE SEQUENCE</scope>
    <source>
        <strain evidence="4">SCN18_13_7_16_R3_B_64_19</strain>
    </source>
</reference>
<keyword evidence="2 4" id="KW-0808">Transferase</keyword>
<sequence length="385" mass="43277">MKDFPTQIRNSSVLRLLVVATSYPSSLIDWRGLFIRHLVDALARRDDLDVALWAPPGERTLAVSDATTPQEAHWLDRLMQSGGIAHALRSNRLRGGWLALGLLSRLRRAYSRHADRIDVLHCNWLQTMLPAPRKLPVLVTVLGTDMQLLKLPLMPVLLRWAMRGRSVSICPNAEWMDAPLRSMFGDEAQIQAIPFGIDTAWFNLQRHVDFAAPSRWLVVSRLTRSKLGSLFEWGEQLFKDQPRELHLFGPMQEQIDLPPWVHYHGPATPAQLCETWFPQAHGLITLSRHSEGRPQVMLEAMAAGLPIVASQLPAHADLLAHQTTGLLCDGPETLAASVRHLEGREENLRIGNAARAWVRETIGTWDDCAARYTAIYRKLVAGTQP</sequence>
<dbReference type="GO" id="GO:0016757">
    <property type="term" value="F:glycosyltransferase activity"/>
    <property type="evidence" value="ECO:0007669"/>
    <property type="project" value="UniProtKB-KW"/>
</dbReference>
<evidence type="ECO:0000256" key="1">
    <source>
        <dbReference type="ARBA" id="ARBA00022676"/>
    </source>
</evidence>
<comment type="caution">
    <text evidence="4">The sequence shown here is derived from an EMBL/GenBank/DDBJ whole genome shotgun (WGS) entry which is preliminary data.</text>
</comment>
<name>A0A8I1MXY2_THIA3</name>
<protein>
    <submittedName>
        <fullName evidence="4">Glycosyltransferase family 4 protein</fullName>
    </submittedName>
</protein>
<dbReference type="Gene3D" id="3.40.50.2000">
    <property type="entry name" value="Glycogen Phosphorylase B"/>
    <property type="match status" value="2"/>
</dbReference>
<dbReference type="PANTHER" id="PTHR12526">
    <property type="entry name" value="GLYCOSYLTRANSFERASE"/>
    <property type="match status" value="1"/>
</dbReference>
<keyword evidence="1" id="KW-0328">Glycosyltransferase</keyword>
<dbReference type="Pfam" id="PF13439">
    <property type="entry name" value="Glyco_transf_4"/>
    <property type="match status" value="1"/>
</dbReference>
<dbReference type="PANTHER" id="PTHR12526:SF510">
    <property type="entry name" value="D-INOSITOL 3-PHOSPHATE GLYCOSYLTRANSFERASE"/>
    <property type="match status" value="1"/>
</dbReference>
<dbReference type="SUPFAM" id="SSF53756">
    <property type="entry name" value="UDP-Glycosyltransferase/glycogen phosphorylase"/>
    <property type="match status" value="1"/>
</dbReference>
<evidence type="ECO:0000259" key="3">
    <source>
        <dbReference type="Pfam" id="PF13439"/>
    </source>
</evidence>
<dbReference type="AlphaFoldDB" id="A0A8I1MXY2"/>
<dbReference type="Proteomes" id="UP000664800">
    <property type="component" value="Unassembled WGS sequence"/>
</dbReference>
<accession>A0A8I1MXY2</accession>
<gene>
    <name evidence="4" type="ORF">J0I24_08730</name>
</gene>
<feature type="domain" description="Glycosyltransferase subfamily 4-like N-terminal" evidence="3">
    <location>
        <begin position="34"/>
        <end position="200"/>
    </location>
</feature>
<dbReference type="RefSeq" id="WP_276730080.1">
    <property type="nucleotide sequence ID" value="NZ_JAFKMR010000017.1"/>
</dbReference>
<proteinExistence type="predicted"/>
<dbReference type="Pfam" id="PF13692">
    <property type="entry name" value="Glyco_trans_1_4"/>
    <property type="match status" value="1"/>
</dbReference>
<evidence type="ECO:0000313" key="4">
    <source>
        <dbReference type="EMBL" id="MBN8744379.1"/>
    </source>
</evidence>